<gene>
    <name evidence="1" type="ORF">SDC9_172767</name>
</gene>
<evidence type="ECO:0000313" key="1">
    <source>
        <dbReference type="EMBL" id="MPN25358.1"/>
    </source>
</evidence>
<sequence>MNFLIDGDLEFFQKFICRVNVETRYTKFFGKDFKLFAGICTISGDHVSIFIFIKIKNQARIISKTFFGVIVTEIKTIFVCGFIKVKGNAQIFNIIRSNINNFHA</sequence>
<organism evidence="1">
    <name type="scientific">bioreactor metagenome</name>
    <dbReference type="NCBI Taxonomy" id="1076179"/>
    <lineage>
        <taxon>unclassified sequences</taxon>
        <taxon>metagenomes</taxon>
        <taxon>ecological metagenomes</taxon>
    </lineage>
</organism>
<name>A0A645GEN3_9ZZZZ</name>
<protein>
    <submittedName>
        <fullName evidence="1">Uncharacterized protein</fullName>
    </submittedName>
</protein>
<accession>A0A645GEN3</accession>
<proteinExistence type="predicted"/>
<dbReference type="AlphaFoldDB" id="A0A645GEN3"/>
<dbReference type="EMBL" id="VSSQ01074512">
    <property type="protein sequence ID" value="MPN25358.1"/>
    <property type="molecule type" value="Genomic_DNA"/>
</dbReference>
<reference evidence="1" key="1">
    <citation type="submission" date="2019-08" db="EMBL/GenBank/DDBJ databases">
        <authorList>
            <person name="Kucharzyk K."/>
            <person name="Murdoch R.W."/>
            <person name="Higgins S."/>
            <person name="Loffler F."/>
        </authorList>
    </citation>
    <scope>NUCLEOTIDE SEQUENCE</scope>
</reference>
<comment type="caution">
    <text evidence="1">The sequence shown here is derived from an EMBL/GenBank/DDBJ whole genome shotgun (WGS) entry which is preliminary data.</text>
</comment>